<evidence type="ECO:0000256" key="1">
    <source>
        <dbReference type="SAM" id="MobiDB-lite"/>
    </source>
</evidence>
<dbReference type="Proteomes" id="UP000827133">
    <property type="component" value="Unassembled WGS sequence"/>
</dbReference>
<gene>
    <name evidence="2" type="ORF">J7337_003346</name>
</gene>
<dbReference type="RefSeq" id="XP_044685362.1">
    <property type="nucleotide sequence ID" value="XM_044821062.1"/>
</dbReference>
<feature type="region of interest" description="Disordered" evidence="1">
    <location>
        <begin position="1"/>
        <end position="88"/>
    </location>
</feature>
<proteinExistence type="predicted"/>
<accession>A0A9P8IV01</accession>
<keyword evidence="3" id="KW-1185">Reference proteome</keyword>
<evidence type="ECO:0000313" key="3">
    <source>
        <dbReference type="Proteomes" id="UP000827133"/>
    </source>
</evidence>
<dbReference type="AlphaFoldDB" id="A0A9P8IV01"/>
<sequence>MSSPAHKKRADSTSAGSTPPGENPAESGLLPPEHWSQLPEEEVAPEDGDSAVLDSYRTVNGRAYQSERGNPEYWGPIDDAGQEAMDIK</sequence>
<name>A0A9P8IV01_9HYPO</name>
<dbReference type="GeneID" id="68311203"/>
<dbReference type="KEGG" id="fmu:J7337_003346"/>
<organism evidence="2 3">
    <name type="scientific">Fusarium musae</name>
    <dbReference type="NCBI Taxonomy" id="1042133"/>
    <lineage>
        <taxon>Eukaryota</taxon>
        <taxon>Fungi</taxon>
        <taxon>Dikarya</taxon>
        <taxon>Ascomycota</taxon>
        <taxon>Pezizomycotina</taxon>
        <taxon>Sordariomycetes</taxon>
        <taxon>Hypocreomycetidae</taxon>
        <taxon>Hypocreales</taxon>
        <taxon>Nectriaceae</taxon>
        <taxon>Fusarium</taxon>
    </lineage>
</organism>
<reference evidence="2" key="1">
    <citation type="journal article" date="2021" name="Mol. Plant Microbe Interact.">
        <title>Telomere to telomere genome assembly of Fusarium musae F31, causal agent of crown rot disease of banana.</title>
        <authorList>
            <person name="Degradi L."/>
            <person name="Tava V."/>
            <person name="Kunova A."/>
            <person name="Cortesi P."/>
            <person name="Saracchi M."/>
            <person name="Pasquali M."/>
        </authorList>
    </citation>
    <scope>NUCLEOTIDE SEQUENCE</scope>
    <source>
        <strain evidence="2">F31</strain>
    </source>
</reference>
<feature type="compositionally biased region" description="Acidic residues" evidence="1">
    <location>
        <begin position="39"/>
        <end position="49"/>
    </location>
</feature>
<dbReference type="EMBL" id="JAHBCI010000002">
    <property type="protein sequence ID" value="KAG9506363.1"/>
    <property type="molecule type" value="Genomic_DNA"/>
</dbReference>
<evidence type="ECO:0000313" key="2">
    <source>
        <dbReference type="EMBL" id="KAG9506363.1"/>
    </source>
</evidence>
<protein>
    <submittedName>
        <fullName evidence="2">Uncharacterized protein</fullName>
    </submittedName>
</protein>
<comment type="caution">
    <text evidence="2">The sequence shown here is derived from an EMBL/GenBank/DDBJ whole genome shotgun (WGS) entry which is preliminary data.</text>
</comment>